<name>A0A9W3K971_BACTU</name>
<evidence type="ECO:0000313" key="1">
    <source>
        <dbReference type="EMBL" id="AHA70151.1"/>
    </source>
</evidence>
<dbReference type="AlphaFoldDB" id="A0A9W3K971"/>
<dbReference type="KEGG" id="bthu:YBT1518_04695"/>
<dbReference type="Proteomes" id="UP000018566">
    <property type="component" value="Chromosome"/>
</dbReference>
<proteinExistence type="predicted"/>
<dbReference type="EMBL" id="CP005935">
    <property type="protein sequence ID" value="AHA70151.1"/>
    <property type="molecule type" value="Genomic_DNA"/>
</dbReference>
<protein>
    <submittedName>
        <fullName evidence="1">Uncharacterized protein</fullName>
    </submittedName>
</protein>
<evidence type="ECO:0000313" key="2">
    <source>
        <dbReference type="Proteomes" id="UP000018566"/>
    </source>
</evidence>
<sequence>MALEKGDQSGPILELALPILPNDLLYLQVIVPSSFLPPPYSKNKKEILSQFVNTTNLAPIVS</sequence>
<reference evidence="1 2" key="1">
    <citation type="submission" date="2013-05" db="EMBL/GenBank/DDBJ databases">
        <title>Complete genome sequence of Bacillus thuringiensis YBT-1518, a typical strain with high toxicity to nematode.</title>
        <authorList>
            <person name="Wang P."/>
            <person name="Zhang C."/>
            <person name="Guo M."/>
            <person name="Guo S."/>
            <person name="Zhu Y."/>
            <person name="Zheng J."/>
            <person name="Zhu L."/>
            <person name="Ruan L."/>
            <person name="Peng D."/>
            <person name="Sun M."/>
        </authorList>
    </citation>
    <scope>NUCLEOTIDE SEQUENCE [LARGE SCALE GENOMIC DNA]</scope>
    <source>
        <strain evidence="1 2">YBT-1518</strain>
    </source>
</reference>
<organism evidence="1 2">
    <name type="scientific">Bacillus thuringiensis YBT-1518</name>
    <dbReference type="NCBI Taxonomy" id="529122"/>
    <lineage>
        <taxon>Bacteria</taxon>
        <taxon>Bacillati</taxon>
        <taxon>Bacillota</taxon>
        <taxon>Bacilli</taxon>
        <taxon>Bacillales</taxon>
        <taxon>Bacillaceae</taxon>
        <taxon>Bacillus</taxon>
        <taxon>Bacillus cereus group</taxon>
    </lineage>
</organism>
<gene>
    <name evidence="1" type="ORF">YBT1518_04695</name>
</gene>
<accession>A0A9W3K971</accession>